<evidence type="ECO:0000256" key="1">
    <source>
        <dbReference type="ARBA" id="ARBA00007435"/>
    </source>
</evidence>
<dbReference type="InterPro" id="IPR000305">
    <property type="entry name" value="GIY-YIG_endonuc"/>
</dbReference>
<evidence type="ECO:0000313" key="3">
    <source>
        <dbReference type="EMBL" id="OGH86238.1"/>
    </source>
</evidence>
<dbReference type="PANTHER" id="PTHR34477">
    <property type="entry name" value="UPF0213 PROTEIN YHBQ"/>
    <property type="match status" value="1"/>
</dbReference>
<dbReference type="Proteomes" id="UP000178349">
    <property type="component" value="Unassembled WGS sequence"/>
</dbReference>
<dbReference type="InterPro" id="IPR050190">
    <property type="entry name" value="UPF0213_domain"/>
</dbReference>
<gene>
    <name evidence="3" type="ORF">A2493_00670</name>
</gene>
<dbReference type="PROSITE" id="PS50164">
    <property type="entry name" value="GIY_YIG"/>
    <property type="match status" value="1"/>
</dbReference>
<comment type="caution">
    <text evidence="3">The sequence shown here is derived from an EMBL/GenBank/DDBJ whole genome shotgun (WGS) entry which is preliminary data.</text>
</comment>
<dbReference type="SUPFAM" id="SSF82771">
    <property type="entry name" value="GIY-YIG endonuclease"/>
    <property type="match status" value="1"/>
</dbReference>
<reference evidence="3 4" key="1">
    <citation type="journal article" date="2016" name="Nat. Commun.">
        <title>Thousands of microbial genomes shed light on interconnected biogeochemical processes in an aquifer system.</title>
        <authorList>
            <person name="Anantharaman K."/>
            <person name="Brown C.T."/>
            <person name="Hug L.A."/>
            <person name="Sharon I."/>
            <person name="Castelle C.J."/>
            <person name="Probst A.J."/>
            <person name="Thomas B.C."/>
            <person name="Singh A."/>
            <person name="Wilkins M.J."/>
            <person name="Karaoz U."/>
            <person name="Brodie E.L."/>
            <person name="Williams K.H."/>
            <person name="Hubbard S.S."/>
            <person name="Banfield J.F."/>
        </authorList>
    </citation>
    <scope>NUCLEOTIDE SEQUENCE [LARGE SCALE GENOMIC DNA]</scope>
</reference>
<proteinExistence type="inferred from homology"/>
<evidence type="ECO:0000259" key="2">
    <source>
        <dbReference type="PROSITE" id="PS50164"/>
    </source>
</evidence>
<dbReference type="Pfam" id="PF01541">
    <property type="entry name" value="GIY-YIG"/>
    <property type="match status" value="1"/>
</dbReference>
<comment type="similarity">
    <text evidence="1">Belongs to the UPF0213 family.</text>
</comment>
<dbReference type="InterPro" id="IPR035901">
    <property type="entry name" value="GIY-YIG_endonuc_sf"/>
</dbReference>
<protein>
    <recommendedName>
        <fullName evidence="2">GIY-YIG domain-containing protein</fullName>
    </recommendedName>
</protein>
<dbReference type="EMBL" id="MFQW01000028">
    <property type="protein sequence ID" value="OGH86238.1"/>
    <property type="molecule type" value="Genomic_DNA"/>
</dbReference>
<sequence>MHYVYILKMSNEKLYTGRSDDLKRRLNEHNNGRVKSTKNYRPLKLIYYEAFLEKEDSVRRELYLKTSTGKRMLKLLLKKSNN</sequence>
<evidence type="ECO:0000313" key="4">
    <source>
        <dbReference type="Proteomes" id="UP000178349"/>
    </source>
</evidence>
<dbReference type="Gene3D" id="3.40.1440.10">
    <property type="entry name" value="GIY-YIG endonuclease"/>
    <property type="match status" value="1"/>
</dbReference>
<dbReference type="PANTHER" id="PTHR34477:SF1">
    <property type="entry name" value="UPF0213 PROTEIN YHBQ"/>
    <property type="match status" value="1"/>
</dbReference>
<accession>A0A1F6NQV8</accession>
<organism evidence="3 4">
    <name type="scientific">Candidatus Magasanikbacteria bacterium RIFOXYC12_FULL_33_11</name>
    <dbReference type="NCBI Taxonomy" id="1798701"/>
    <lineage>
        <taxon>Bacteria</taxon>
        <taxon>Candidatus Magasanikiibacteriota</taxon>
    </lineage>
</organism>
<dbReference type="AlphaFoldDB" id="A0A1F6NQV8"/>
<name>A0A1F6NQV8_9BACT</name>
<feature type="domain" description="GIY-YIG" evidence="2">
    <location>
        <begin position="1"/>
        <end position="76"/>
    </location>
</feature>
<dbReference type="CDD" id="cd10449">
    <property type="entry name" value="GIY-YIG_SLX1_like"/>
    <property type="match status" value="1"/>
</dbReference>